<evidence type="ECO:0000256" key="5">
    <source>
        <dbReference type="ARBA" id="ARBA00023284"/>
    </source>
</evidence>
<feature type="disulfide bond" description="Redox-active" evidence="6">
    <location>
        <begin position="238"/>
        <end position="240"/>
    </location>
</feature>
<comment type="subcellular location">
    <subcellularLocation>
        <location evidence="6">Cytoplasm</location>
    </subcellularLocation>
</comment>
<dbReference type="InterPro" id="IPR016154">
    <property type="entry name" value="Heat_shock_Hsp33_C"/>
</dbReference>
<dbReference type="GO" id="GO:0005737">
    <property type="term" value="C:cytoplasm"/>
    <property type="evidence" value="ECO:0007669"/>
    <property type="project" value="UniProtKB-SubCell"/>
</dbReference>
<dbReference type="GO" id="GO:0044183">
    <property type="term" value="F:protein folding chaperone"/>
    <property type="evidence" value="ECO:0007669"/>
    <property type="project" value="TreeGrafter"/>
</dbReference>
<evidence type="ECO:0000256" key="6">
    <source>
        <dbReference type="HAMAP-Rule" id="MF_00117"/>
    </source>
</evidence>
<dbReference type="InterPro" id="IPR000397">
    <property type="entry name" value="Heat_shock_Hsp33"/>
</dbReference>
<dbReference type="EMBL" id="DVNZ01000121">
    <property type="protein sequence ID" value="HIU94261.1"/>
    <property type="molecule type" value="Genomic_DNA"/>
</dbReference>
<evidence type="ECO:0000313" key="8">
    <source>
        <dbReference type="Proteomes" id="UP000824128"/>
    </source>
</evidence>
<sequence length="305" mass="31354">MDTLIHALIADGAARAAAISGGELVAAARELHGLSRVATAALGRQLMMTAMMASQLKNEGDRISTILRGDGPAGSLVCTGAPGPVVKGYAANPAVELPPTAAGKLDVGGYVGRSGRLTVVRDLPGGEPYVGVCNLVSGEVAEDFAQYFTVSEQQPSLVYLGVRMDAASGRVRAAGGMLVQPLPGCPDAVIDELQSRAAAIATLAGRLDAGTALEDAAAAMFDGLGFAVTERSVPALRCDCTRARVESALIAVGADELTDMIERDGGAEIRCHFCNACYRFTAEQLGALLERAKGNVHGNETAKEG</sequence>
<organism evidence="7 8">
    <name type="scientific">Candidatus Aphodomorpha intestinavium</name>
    <dbReference type="NCBI Taxonomy" id="2840672"/>
    <lineage>
        <taxon>Bacteria</taxon>
        <taxon>Bacillati</taxon>
        <taxon>Bacillota</taxon>
        <taxon>Clostridia</taxon>
        <taxon>Eubacteriales</taxon>
        <taxon>Candidatus Aphodomorpha</taxon>
    </lineage>
</organism>
<evidence type="ECO:0000256" key="2">
    <source>
        <dbReference type="ARBA" id="ARBA00022833"/>
    </source>
</evidence>
<dbReference type="NCBIfam" id="NF001033">
    <property type="entry name" value="PRK00114.1"/>
    <property type="match status" value="1"/>
</dbReference>
<protein>
    <recommendedName>
        <fullName evidence="6">33 kDa chaperonin</fullName>
    </recommendedName>
    <alternativeName>
        <fullName evidence="6">Heat shock protein 33 homolog</fullName>
        <shortName evidence="6">HSP33</shortName>
    </alternativeName>
</protein>
<dbReference type="PANTHER" id="PTHR30111:SF1">
    <property type="entry name" value="33 KDA CHAPERONIN"/>
    <property type="match status" value="1"/>
</dbReference>
<dbReference type="Gene3D" id="3.55.30.10">
    <property type="entry name" value="Hsp33 domain"/>
    <property type="match status" value="1"/>
</dbReference>
<dbReference type="AlphaFoldDB" id="A0A9D1N428"/>
<comment type="similarity">
    <text evidence="6">Belongs to the HSP33 family.</text>
</comment>
<keyword evidence="5 6" id="KW-0676">Redox-active center</keyword>
<proteinExistence type="inferred from homology"/>
<dbReference type="HAMAP" id="MF_00117">
    <property type="entry name" value="HslO"/>
    <property type="match status" value="1"/>
</dbReference>
<reference evidence="7" key="2">
    <citation type="journal article" date="2021" name="PeerJ">
        <title>Extensive microbial diversity within the chicken gut microbiome revealed by metagenomics and culture.</title>
        <authorList>
            <person name="Gilroy R."/>
            <person name="Ravi A."/>
            <person name="Getino M."/>
            <person name="Pursley I."/>
            <person name="Horton D.L."/>
            <person name="Alikhan N.F."/>
            <person name="Baker D."/>
            <person name="Gharbi K."/>
            <person name="Hall N."/>
            <person name="Watson M."/>
            <person name="Adriaenssens E.M."/>
            <person name="Foster-Nyarko E."/>
            <person name="Jarju S."/>
            <person name="Secka A."/>
            <person name="Antonio M."/>
            <person name="Oren A."/>
            <person name="Chaudhuri R.R."/>
            <person name="La Ragione R."/>
            <person name="Hildebrand F."/>
            <person name="Pallen M.J."/>
        </authorList>
    </citation>
    <scope>NUCLEOTIDE SEQUENCE</scope>
    <source>
        <strain evidence="7">ChiGjej2B2-16831</strain>
    </source>
</reference>
<evidence type="ECO:0000256" key="1">
    <source>
        <dbReference type="ARBA" id="ARBA00022490"/>
    </source>
</evidence>
<evidence type="ECO:0000313" key="7">
    <source>
        <dbReference type="EMBL" id="HIU94261.1"/>
    </source>
</evidence>
<evidence type="ECO:0000256" key="4">
    <source>
        <dbReference type="ARBA" id="ARBA00023186"/>
    </source>
</evidence>
<reference evidence="7" key="1">
    <citation type="submission" date="2020-10" db="EMBL/GenBank/DDBJ databases">
        <authorList>
            <person name="Gilroy R."/>
        </authorList>
    </citation>
    <scope>NUCLEOTIDE SEQUENCE</scope>
    <source>
        <strain evidence="7">ChiGjej2B2-16831</strain>
    </source>
</reference>
<evidence type="ECO:0000256" key="3">
    <source>
        <dbReference type="ARBA" id="ARBA00023157"/>
    </source>
</evidence>
<name>A0A9D1N428_9FIRM</name>
<dbReference type="SUPFAM" id="SSF118352">
    <property type="entry name" value="HSP33 redox switch-like"/>
    <property type="match status" value="1"/>
</dbReference>
<dbReference type="PANTHER" id="PTHR30111">
    <property type="entry name" value="33 KDA CHAPERONIN"/>
    <property type="match status" value="1"/>
</dbReference>
<accession>A0A9D1N428</accession>
<keyword evidence="3 6" id="KW-1015">Disulfide bond</keyword>
<keyword evidence="1 6" id="KW-0963">Cytoplasm</keyword>
<dbReference type="Gene3D" id="3.90.1280.10">
    <property type="entry name" value="HSP33 redox switch-like"/>
    <property type="match status" value="1"/>
</dbReference>
<dbReference type="CDD" id="cd00498">
    <property type="entry name" value="Hsp33"/>
    <property type="match status" value="1"/>
</dbReference>
<dbReference type="GO" id="GO:0042026">
    <property type="term" value="P:protein refolding"/>
    <property type="evidence" value="ECO:0007669"/>
    <property type="project" value="TreeGrafter"/>
</dbReference>
<gene>
    <name evidence="6 7" type="primary">hslO</name>
    <name evidence="7" type="ORF">IAD24_03795</name>
</gene>
<keyword evidence="2 6" id="KW-0862">Zinc</keyword>
<dbReference type="Pfam" id="PF01430">
    <property type="entry name" value="HSP33"/>
    <property type="match status" value="1"/>
</dbReference>
<dbReference type="Proteomes" id="UP000824128">
    <property type="component" value="Unassembled WGS sequence"/>
</dbReference>
<comment type="caution">
    <text evidence="7">The sequence shown here is derived from an EMBL/GenBank/DDBJ whole genome shotgun (WGS) entry which is preliminary data.</text>
</comment>
<comment type="function">
    <text evidence="6">Redox regulated molecular chaperone. Protects both thermally unfolding and oxidatively damaged proteins from irreversible aggregation. Plays an important role in the bacterial defense system toward oxidative stress.</text>
</comment>
<dbReference type="SUPFAM" id="SSF64397">
    <property type="entry name" value="Hsp33 domain"/>
    <property type="match status" value="1"/>
</dbReference>
<keyword evidence="4 6" id="KW-0143">Chaperone</keyword>
<feature type="disulfide bond" description="Redox-active" evidence="6">
    <location>
        <begin position="271"/>
        <end position="274"/>
    </location>
</feature>
<dbReference type="InterPro" id="IPR016153">
    <property type="entry name" value="Heat_shock_Hsp33_N"/>
</dbReference>
<dbReference type="PIRSF" id="PIRSF005261">
    <property type="entry name" value="Heat_shock_Hsp33"/>
    <property type="match status" value="1"/>
</dbReference>
<comment type="PTM">
    <text evidence="6">Under oxidizing conditions two disulfide bonds are formed involving the reactive cysteines. Under reducing conditions zinc is bound to the reactive cysteines and the protein is inactive.</text>
</comment>
<dbReference type="GO" id="GO:0051082">
    <property type="term" value="F:unfolded protein binding"/>
    <property type="evidence" value="ECO:0007669"/>
    <property type="project" value="UniProtKB-UniRule"/>
</dbReference>